<dbReference type="EMBL" id="JAGFBR010000006">
    <property type="protein sequence ID" value="KAH0464976.1"/>
    <property type="molecule type" value="Genomic_DNA"/>
</dbReference>
<comment type="caution">
    <text evidence="1">The sequence shown here is derived from an EMBL/GenBank/DDBJ whole genome shotgun (WGS) entry which is preliminary data.</text>
</comment>
<evidence type="ECO:0000313" key="2">
    <source>
        <dbReference type="Proteomes" id="UP000775213"/>
    </source>
</evidence>
<keyword evidence="2" id="KW-1185">Reference proteome</keyword>
<organism evidence="1 2">
    <name type="scientific">Dendrobium chrysotoxum</name>
    <name type="common">Orchid</name>
    <dbReference type="NCBI Taxonomy" id="161865"/>
    <lineage>
        <taxon>Eukaryota</taxon>
        <taxon>Viridiplantae</taxon>
        <taxon>Streptophyta</taxon>
        <taxon>Embryophyta</taxon>
        <taxon>Tracheophyta</taxon>
        <taxon>Spermatophyta</taxon>
        <taxon>Magnoliopsida</taxon>
        <taxon>Liliopsida</taxon>
        <taxon>Asparagales</taxon>
        <taxon>Orchidaceae</taxon>
        <taxon>Epidendroideae</taxon>
        <taxon>Malaxideae</taxon>
        <taxon>Dendrobiinae</taxon>
        <taxon>Dendrobium</taxon>
    </lineage>
</organism>
<dbReference type="Proteomes" id="UP000775213">
    <property type="component" value="Unassembled WGS sequence"/>
</dbReference>
<name>A0AAV7H8P2_DENCH</name>
<proteinExistence type="predicted"/>
<protein>
    <submittedName>
        <fullName evidence="1">Uncharacterized protein</fullName>
    </submittedName>
</protein>
<evidence type="ECO:0000313" key="1">
    <source>
        <dbReference type="EMBL" id="KAH0464976.1"/>
    </source>
</evidence>
<sequence>MVLFPIPHENPLPEVSDWYSPGAVSGNVPSPRHHLISVVFLSKAQIWSSPTLRSERATEPL</sequence>
<dbReference type="AlphaFoldDB" id="A0AAV7H8P2"/>
<gene>
    <name evidence="1" type="ORF">IEQ34_005079</name>
</gene>
<reference evidence="1 2" key="1">
    <citation type="journal article" date="2021" name="Hortic Res">
        <title>Chromosome-scale assembly of the Dendrobium chrysotoxum genome enhances the understanding of orchid evolution.</title>
        <authorList>
            <person name="Zhang Y."/>
            <person name="Zhang G.Q."/>
            <person name="Zhang D."/>
            <person name="Liu X.D."/>
            <person name="Xu X.Y."/>
            <person name="Sun W.H."/>
            <person name="Yu X."/>
            <person name="Zhu X."/>
            <person name="Wang Z.W."/>
            <person name="Zhao X."/>
            <person name="Zhong W.Y."/>
            <person name="Chen H."/>
            <person name="Yin W.L."/>
            <person name="Huang T."/>
            <person name="Niu S.C."/>
            <person name="Liu Z.J."/>
        </authorList>
    </citation>
    <scope>NUCLEOTIDE SEQUENCE [LARGE SCALE GENOMIC DNA]</scope>
    <source>
        <strain evidence="1">Lindl</strain>
    </source>
</reference>
<accession>A0AAV7H8P2</accession>